<proteinExistence type="predicted"/>
<dbReference type="EMBL" id="LJZV01000001">
    <property type="protein sequence ID" value="KZD95116.1"/>
    <property type="molecule type" value="Genomic_DNA"/>
</dbReference>
<name>A0AAP1E985_BACIU</name>
<organism evidence="1 2">
    <name type="scientific">Bacillus subtilis</name>
    <dbReference type="NCBI Taxonomy" id="1423"/>
    <lineage>
        <taxon>Bacteria</taxon>
        <taxon>Bacillati</taxon>
        <taxon>Bacillota</taxon>
        <taxon>Bacilli</taxon>
        <taxon>Bacillales</taxon>
        <taxon>Bacillaceae</taxon>
        <taxon>Bacillus</taxon>
    </lineage>
</organism>
<evidence type="ECO:0000313" key="1">
    <source>
        <dbReference type="EMBL" id="KZD95116.1"/>
    </source>
</evidence>
<protein>
    <submittedName>
        <fullName evidence="1">Uncharacterized protein</fullName>
    </submittedName>
</protein>
<dbReference type="Proteomes" id="UP000076442">
    <property type="component" value="Unassembled WGS sequence"/>
</dbReference>
<comment type="caution">
    <text evidence="1">The sequence shown here is derived from an EMBL/GenBank/DDBJ whole genome shotgun (WGS) entry which is preliminary data.</text>
</comment>
<gene>
    <name evidence="1" type="ORF">B4122_0088</name>
</gene>
<dbReference type="AlphaFoldDB" id="A0AAP1E985"/>
<reference evidence="1 2" key="1">
    <citation type="submission" date="2015-09" db="EMBL/GenBank/DDBJ databases">
        <title>Spore heat resistance.</title>
        <authorList>
            <person name="Boekhorst J."/>
            <person name="Berendsen E.M."/>
            <person name="Wells-Bennik M.H."/>
            <person name="Kuipers O.P."/>
        </authorList>
    </citation>
    <scope>NUCLEOTIDE SEQUENCE [LARGE SCALE GENOMIC DNA]</scope>
    <source>
        <strain evidence="1 2">B4122</strain>
    </source>
</reference>
<evidence type="ECO:0000313" key="2">
    <source>
        <dbReference type="Proteomes" id="UP000076442"/>
    </source>
</evidence>
<sequence length="46" mass="5404">MQNGQVDFFKSMMKCSSCFFIEKKDEHKNRYTGKIILLERGELTDG</sequence>
<accession>A0AAP1E985</accession>